<dbReference type="UniPathway" id="UPA00143"/>
<dbReference type="PANTHER" id="PTHR21497">
    <property type="entry name" value="UBIQUITIN LIGASE E3 ALPHA-RELATED"/>
    <property type="match status" value="1"/>
</dbReference>
<keyword evidence="1" id="KW-0808">Transferase</keyword>
<proteinExistence type="inferred from homology"/>
<keyword evidence="5" id="KW-1185">Reference proteome</keyword>
<evidence type="ECO:0000313" key="4">
    <source>
        <dbReference type="EMBL" id="OTF77030.1"/>
    </source>
</evidence>
<sequence>MQSFKQEYDLNKQPIIDTIVAVESQREIRCEIVRNFYKTIAEKTVLYIDSSKSESDVSHDLIQCLNWSISYTLQVFERSMRLDECKRLSMDQMVDTRQYKCLKALIKIAQVESNFMNALYQRRVFLYLMDYLLVPDVYRSSPYHLLDVEAFTLLVSLVITAPSFFVDDLPDNRELWTHKQDDKTKRKENFLIPIGSNFERNIIELMLTYHIVQIILTNDNLVDDNGEPMDIDGNENTSLQSSKSNNDVADSKLNSSNSALLVASFCKDVLIAAGQKFSEDELMANAKQIEIFIKQRTLPFLRTTALLAYFLTDIRWPERLWNHSKNEKISAAIEYDMLCRYLAIKHDLGSLFESNNLRHLCMTWARHQLISKLFEQPPSSNVRSSLTISNAYLRQPHTINRLVPLPYDFSDLINSMVNFTCPNSNGGESRYPSMCLICGTILCSQNYCCQHILGREPVGACTHHSQQCSAAMGIFLRIRDNKILLLTSRSRGCYLPSPYVDKYGETDSGLCRGHPMFLSEQAYEQLYKLWFRHGIVEQIVNLMETSSSLPSIDWNMM</sequence>
<dbReference type="GO" id="GO:0005737">
    <property type="term" value="C:cytoplasm"/>
    <property type="evidence" value="ECO:0007669"/>
    <property type="project" value="TreeGrafter"/>
</dbReference>
<evidence type="ECO:0000256" key="2">
    <source>
        <dbReference type="SAM" id="MobiDB-lite"/>
    </source>
</evidence>
<comment type="catalytic activity">
    <reaction evidence="1">
        <text>S-ubiquitinyl-[E2 ubiquitin-conjugating enzyme]-L-cysteine + [acceptor protein]-L-lysine = [E2 ubiquitin-conjugating enzyme]-L-cysteine + N(6)-ubiquitinyl-[acceptor protein]-L-lysine.</text>
        <dbReference type="EC" id="2.3.2.27"/>
    </reaction>
</comment>
<keyword evidence="1" id="KW-0833">Ubl conjugation pathway</keyword>
<dbReference type="InterPro" id="IPR039164">
    <property type="entry name" value="UBR1-like"/>
</dbReference>
<comment type="function">
    <text evidence="1">Ubiquitin ligase protein which is a component of the N-end rule pathway. Recognizes and binds to proteins bearing specific N-terminal residues that are destabilizing according to the N-end rule, leading to their ubiquitination and subsequent degradation.</text>
</comment>
<keyword evidence="1" id="KW-0862">Zinc</keyword>
<organism evidence="4 5">
    <name type="scientific">Euroglyphus maynei</name>
    <name type="common">Mayne's house dust mite</name>
    <dbReference type="NCBI Taxonomy" id="6958"/>
    <lineage>
        <taxon>Eukaryota</taxon>
        <taxon>Metazoa</taxon>
        <taxon>Ecdysozoa</taxon>
        <taxon>Arthropoda</taxon>
        <taxon>Chelicerata</taxon>
        <taxon>Arachnida</taxon>
        <taxon>Acari</taxon>
        <taxon>Acariformes</taxon>
        <taxon>Sarcoptiformes</taxon>
        <taxon>Astigmata</taxon>
        <taxon>Psoroptidia</taxon>
        <taxon>Analgoidea</taxon>
        <taxon>Pyroglyphidae</taxon>
        <taxon>Pyroglyphinae</taxon>
        <taxon>Euroglyphus</taxon>
    </lineage>
</organism>
<dbReference type="PANTHER" id="PTHR21497:SF24">
    <property type="entry name" value="E3 UBIQUITIN-PROTEIN LIGASE UBR1"/>
    <property type="match status" value="1"/>
</dbReference>
<feature type="domain" description="E3 ubiquitin-protein ligase UBR-like C-terminal" evidence="3">
    <location>
        <begin position="51"/>
        <end position="531"/>
    </location>
</feature>
<keyword evidence="1" id="KW-0479">Metal-binding</keyword>
<reference evidence="4 5" key="1">
    <citation type="submission" date="2017-03" db="EMBL/GenBank/DDBJ databases">
        <title>Genome Survey of Euroglyphus maynei.</title>
        <authorList>
            <person name="Arlian L.G."/>
            <person name="Morgan M.S."/>
            <person name="Rider S.D."/>
        </authorList>
    </citation>
    <scope>NUCLEOTIDE SEQUENCE [LARGE SCALE GENOMIC DNA]</scope>
    <source>
        <strain evidence="4">Arlian Lab</strain>
        <tissue evidence="4">Whole body</tissue>
    </source>
</reference>
<dbReference type="GO" id="GO:0061630">
    <property type="term" value="F:ubiquitin protein ligase activity"/>
    <property type="evidence" value="ECO:0007669"/>
    <property type="project" value="UniProtKB-UniRule"/>
</dbReference>
<dbReference type="GO" id="GO:0000151">
    <property type="term" value="C:ubiquitin ligase complex"/>
    <property type="evidence" value="ECO:0007669"/>
    <property type="project" value="TreeGrafter"/>
</dbReference>
<dbReference type="EMBL" id="MUJZ01034712">
    <property type="protein sequence ID" value="OTF77030.1"/>
    <property type="molecule type" value="Genomic_DNA"/>
</dbReference>
<accession>A0A1Y3B824</accession>
<dbReference type="GO" id="GO:0071596">
    <property type="term" value="P:ubiquitin-dependent protein catabolic process via the N-end rule pathway"/>
    <property type="evidence" value="ECO:0007669"/>
    <property type="project" value="UniProtKB-UniRule"/>
</dbReference>
<feature type="compositionally biased region" description="Polar residues" evidence="2">
    <location>
        <begin position="234"/>
        <end position="248"/>
    </location>
</feature>
<name>A0A1Y3B824_EURMA</name>
<dbReference type="GO" id="GO:0008270">
    <property type="term" value="F:zinc ion binding"/>
    <property type="evidence" value="ECO:0007669"/>
    <property type="project" value="UniProtKB-UniRule"/>
</dbReference>
<gene>
    <name evidence="4" type="ORF">BLA29_003024</name>
</gene>
<evidence type="ECO:0000259" key="3">
    <source>
        <dbReference type="Pfam" id="PF18995"/>
    </source>
</evidence>
<protein>
    <recommendedName>
        <fullName evidence="1">E3 ubiquitin-protein ligase</fullName>
        <ecNumber evidence="1">2.3.2.27</ecNumber>
    </recommendedName>
</protein>
<evidence type="ECO:0000256" key="1">
    <source>
        <dbReference type="RuleBase" id="RU366018"/>
    </source>
</evidence>
<comment type="caution">
    <text evidence="4">The sequence shown here is derived from an EMBL/GenBank/DDBJ whole genome shotgun (WGS) entry which is preliminary data.</text>
</comment>
<comment type="similarity">
    <text evidence="1">Belongs to the E3 ubiquitin-protein ligase UBR1-like family.</text>
</comment>
<dbReference type="GO" id="GO:0016567">
    <property type="term" value="P:protein ubiquitination"/>
    <property type="evidence" value="ECO:0007669"/>
    <property type="project" value="UniProtKB-UniRule"/>
</dbReference>
<comment type="pathway">
    <text evidence="1">Protein modification; protein ubiquitination.</text>
</comment>
<evidence type="ECO:0000313" key="5">
    <source>
        <dbReference type="Proteomes" id="UP000194236"/>
    </source>
</evidence>
<dbReference type="AlphaFoldDB" id="A0A1Y3B824"/>
<dbReference type="InterPro" id="IPR044046">
    <property type="entry name" value="E3_ligase_UBR-like_C"/>
</dbReference>
<dbReference type="OrthoDB" id="6516138at2759"/>
<feature type="region of interest" description="Disordered" evidence="2">
    <location>
        <begin position="226"/>
        <end position="250"/>
    </location>
</feature>
<dbReference type="EC" id="2.3.2.27" evidence="1"/>
<dbReference type="Proteomes" id="UP000194236">
    <property type="component" value="Unassembled WGS sequence"/>
</dbReference>
<dbReference type="Pfam" id="PF18995">
    <property type="entry name" value="PRT6_C"/>
    <property type="match status" value="1"/>
</dbReference>
<keyword evidence="1" id="KW-0863">Zinc-finger</keyword>